<reference evidence="2 3" key="1">
    <citation type="journal article" date="2019" name="Emerg. Microbes Infect.">
        <title>Comprehensive subspecies identification of 175 nontuberculous mycobacteria species based on 7547 genomic profiles.</title>
        <authorList>
            <person name="Matsumoto Y."/>
            <person name="Kinjo T."/>
            <person name="Motooka D."/>
            <person name="Nabeya D."/>
            <person name="Jung N."/>
            <person name="Uechi K."/>
            <person name="Horii T."/>
            <person name="Iida T."/>
            <person name="Fujita J."/>
            <person name="Nakamura S."/>
        </authorList>
    </citation>
    <scope>NUCLEOTIDE SEQUENCE [LARGE SCALE GENOMIC DNA]</scope>
    <source>
        <strain evidence="2 3">JCM 15653</strain>
    </source>
</reference>
<proteinExistence type="predicted"/>
<evidence type="ECO:0000313" key="2">
    <source>
        <dbReference type="EMBL" id="BBX89434.1"/>
    </source>
</evidence>
<keyword evidence="3" id="KW-1185">Reference proteome</keyword>
<dbReference type="EMBL" id="AP022579">
    <property type="protein sequence ID" value="BBX89434.1"/>
    <property type="molecule type" value="Genomic_DNA"/>
</dbReference>
<evidence type="ECO:0000313" key="3">
    <source>
        <dbReference type="Proteomes" id="UP000466683"/>
    </source>
</evidence>
<name>A0ABM7IRK4_9MYCO</name>
<gene>
    <name evidence="2" type="ORF">MBOE_10830</name>
</gene>
<sequence length="62" mass="6387">MSRPIAADGTCRRSTGRPSREYAAAVGVGAAITSPGNINPVIAAAATRRDIRPNILSLTPAR</sequence>
<feature type="region of interest" description="Disordered" evidence="1">
    <location>
        <begin position="1"/>
        <end position="20"/>
    </location>
</feature>
<evidence type="ECO:0000256" key="1">
    <source>
        <dbReference type="SAM" id="MobiDB-lite"/>
    </source>
</evidence>
<protein>
    <submittedName>
        <fullName evidence="2">Uncharacterized protein</fullName>
    </submittedName>
</protein>
<organism evidence="2 3">
    <name type="scientific">Mycolicibacterium boenickei</name>
    <dbReference type="NCBI Taxonomy" id="146017"/>
    <lineage>
        <taxon>Bacteria</taxon>
        <taxon>Bacillati</taxon>
        <taxon>Actinomycetota</taxon>
        <taxon>Actinomycetes</taxon>
        <taxon>Mycobacteriales</taxon>
        <taxon>Mycobacteriaceae</taxon>
        <taxon>Mycolicibacterium</taxon>
    </lineage>
</organism>
<dbReference type="Proteomes" id="UP000466683">
    <property type="component" value="Chromosome"/>
</dbReference>
<accession>A0ABM7IRK4</accession>